<dbReference type="OrthoDB" id="247245at2759"/>
<evidence type="ECO:0000313" key="5">
    <source>
        <dbReference type="EMBL" id="VDM33348.1"/>
    </source>
</evidence>
<dbReference type="PROSITE" id="PS51219">
    <property type="entry name" value="DPCK"/>
    <property type="match status" value="1"/>
</dbReference>
<dbReference type="PANTHER" id="PTHR21581">
    <property type="entry name" value="D-ALANYL-D-ALANINE CARBOXYPEPTIDASE"/>
    <property type="match status" value="1"/>
</dbReference>
<dbReference type="GO" id="GO:0015937">
    <property type="term" value="P:coenzyme A biosynthetic process"/>
    <property type="evidence" value="ECO:0007669"/>
    <property type="project" value="InterPro"/>
</dbReference>
<proteinExistence type="inferred from homology"/>
<dbReference type="HAMAP" id="MF_00376">
    <property type="entry name" value="Dephospho_CoA_kinase"/>
    <property type="match status" value="1"/>
</dbReference>
<feature type="signal peptide" evidence="4">
    <location>
        <begin position="1"/>
        <end position="27"/>
    </location>
</feature>
<dbReference type="WBParaSite" id="TTAC_0000873001-mRNA-1">
    <property type="protein sequence ID" value="TTAC_0000873001-mRNA-1"/>
    <property type="gene ID" value="TTAC_0000873001"/>
</dbReference>
<evidence type="ECO:0000256" key="1">
    <source>
        <dbReference type="ARBA" id="ARBA00022741"/>
    </source>
</evidence>
<protein>
    <submittedName>
        <fullName evidence="7">TPR_REGION domain-containing protein</fullName>
    </submittedName>
</protein>
<gene>
    <name evidence="5" type="ORF">TTAC_LOCUS8715</name>
</gene>
<dbReference type="Gene3D" id="3.40.50.300">
    <property type="entry name" value="P-loop containing nucleotide triphosphate hydrolases"/>
    <property type="match status" value="1"/>
</dbReference>
<dbReference type="InterPro" id="IPR027417">
    <property type="entry name" value="P-loop_NTPase"/>
</dbReference>
<dbReference type="GO" id="GO:0030008">
    <property type="term" value="C:TRAPP complex"/>
    <property type="evidence" value="ECO:0007669"/>
    <property type="project" value="TreeGrafter"/>
</dbReference>
<feature type="chain" id="PRO_5043136005" evidence="4">
    <location>
        <begin position="28"/>
        <end position="615"/>
    </location>
</feature>
<keyword evidence="1" id="KW-0547">Nucleotide-binding</keyword>
<dbReference type="InterPro" id="IPR011990">
    <property type="entry name" value="TPR-like_helical_dom_sf"/>
</dbReference>
<dbReference type="Pfam" id="PF01121">
    <property type="entry name" value="CoaE"/>
    <property type="match status" value="1"/>
</dbReference>
<keyword evidence="3" id="KW-0802">TPR repeat</keyword>
<evidence type="ECO:0000313" key="6">
    <source>
        <dbReference type="Proteomes" id="UP000274429"/>
    </source>
</evidence>
<reference evidence="5 6" key="2">
    <citation type="submission" date="2018-11" db="EMBL/GenBank/DDBJ databases">
        <authorList>
            <consortium name="Pathogen Informatics"/>
        </authorList>
    </citation>
    <scope>NUCLEOTIDE SEQUENCE [LARGE SCALE GENOMIC DNA]</scope>
</reference>
<dbReference type="InterPro" id="IPR001977">
    <property type="entry name" value="Depp_CoAkinase"/>
</dbReference>
<organism evidence="7">
    <name type="scientific">Hydatigena taeniaeformis</name>
    <name type="common">Feline tapeworm</name>
    <name type="synonym">Taenia taeniaeformis</name>
    <dbReference type="NCBI Taxonomy" id="6205"/>
    <lineage>
        <taxon>Eukaryota</taxon>
        <taxon>Metazoa</taxon>
        <taxon>Spiralia</taxon>
        <taxon>Lophotrochozoa</taxon>
        <taxon>Platyhelminthes</taxon>
        <taxon>Cestoda</taxon>
        <taxon>Eucestoda</taxon>
        <taxon>Cyclophyllidea</taxon>
        <taxon>Taeniidae</taxon>
        <taxon>Hydatigera</taxon>
    </lineage>
</organism>
<keyword evidence="2" id="KW-0067">ATP-binding</keyword>
<evidence type="ECO:0000256" key="2">
    <source>
        <dbReference type="ARBA" id="ARBA00022840"/>
    </source>
</evidence>
<dbReference type="EMBL" id="UYWX01020568">
    <property type="protein sequence ID" value="VDM33348.1"/>
    <property type="molecule type" value="Genomic_DNA"/>
</dbReference>
<dbReference type="NCBIfam" id="TIGR00152">
    <property type="entry name" value="dephospho-CoA kinase"/>
    <property type="match status" value="1"/>
</dbReference>
<feature type="repeat" description="TPR" evidence="3">
    <location>
        <begin position="477"/>
        <end position="510"/>
    </location>
</feature>
<dbReference type="SUPFAM" id="SSF52540">
    <property type="entry name" value="P-loop containing nucleoside triphosphate hydrolases"/>
    <property type="match status" value="1"/>
</dbReference>
<dbReference type="Gene3D" id="1.25.40.10">
    <property type="entry name" value="Tetratricopeptide repeat domain"/>
    <property type="match status" value="1"/>
</dbReference>
<accession>A0A158RF35</accession>
<feature type="repeat" description="TPR" evidence="3">
    <location>
        <begin position="438"/>
        <end position="471"/>
    </location>
</feature>
<evidence type="ECO:0000313" key="7">
    <source>
        <dbReference type="WBParaSite" id="TTAC_0000873001-mRNA-1"/>
    </source>
</evidence>
<dbReference type="PANTHER" id="PTHR21581:SF6">
    <property type="entry name" value="TRAFFICKING PROTEIN PARTICLE COMPLEX SUBUNIT 12"/>
    <property type="match status" value="1"/>
</dbReference>
<evidence type="ECO:0000256" key="4">
    <source>
        <dbReference type="SAM" id="SignalP"/>
    </source>
</evidence>
<dbReference type="PROSITE" id="PS50005">
    <property type="entry name" value="TPR"/>
    <property type="match status" value="2"/>
</dbReference>
<keyword evidence="4" id="KW-0732">Signal</keyword>
<evidence type="ECO:0000256" key="3">
    <source>
        <dbReference type="PROSITE-ProRule" id="PRU00339"/>
    </source>
</evidence>
<dbReference type="Proteomes" id="UP000274429">
    <property type="component" value="Unassembled WGS sequence"/>
</dbReference>
<dbReference type="AlphaFoldDB" id="A0A158RF35"/>
<dbReference type="GO" id="GO:0005794">
    <property type="term" value="C:Golgi apparatus"/>
    <property type="evidence" value="ECO:0007669"/>
    <property type="project" value="TreeGrafter"/>
</dbReference>
<keyword evidence="6" id="KW-1185">Reference proteome</keyword>
<dbReference type="GO" id="GO:0005524">
    <property type="term" value="F:ATP binding"/>
    <property type="evidence" value="ECO:0007669"/>
    <property type="project" value="UniProtKB-KW"/>
</dbReference>
<reference evidence="7" key="1">
    <citation type="submission" date="2016-04" db="UniProtKB">
        <authorList>
            <consortium name="WormBaseParasite"/>
        </authorList>
    </citation>
    <scope>IDENTIFICATION</scope>
</reference>
<sequence length="615" mass="68034">MALGCARSPRRLLSMLIVGLTGGIATGKSTVSDILKEKNVAVIDADAISRDLVDHDRQVQRGILKAFGPAVFNEDGTRVERDKLGEIVFADPEKRKALNRIVHPVVFRRIAVQILRNFFSGQAIVILDIPLLFETRTMLWFISDIIVVSCSPEVQLSRLLKRNPDLSRDAALARIAAQMPLANKVARATIVVDNEADGNFASLAEQIDTCLEMLQRKAVGRFRLMVALCTCALVGLASVTELSDVELHELRKTDAWLPSEATRQCLLGSGNCGLASTTPRLLAPPSPIDTADPIRRLLVNRYRSDARADNIRPIITADLVSQDCDGLVELIKGRWYNAALDLTGRLLNICGFASDTGATLTPFSSQLWLVRFVLLKQTQQFDLLERELAAFDRLDNPDIYFEHAPNLYPRRKGSMIPFSMRLLHAELPHYLNRSGEALDRLYFLAAVVARIGDVDSAEEMFKEALKDAPSDLISTRIQWLMYSAMLQIGNGHFDAAKRLFREVLELDPSNVAAANNQAVCSHYIGQMDESLRILETLTTPTQYQLKNQPDLAAGGKPPQSLVEGPVLHEAIVSNLSTLLDAESDLATTRKMSLLERVAMVSGDRVPPSAFKLKFV</sequence>
<dbReference type="CDD" id="cd02022">
    <property type="entry name" value="DPCK"/>
    <property type="match status" value="1"/>
</dbReference>
<dbReference type="SUPFAM" id="SSF48452">
    <property type="entry name" value="TPR-like"/>
    <property type="match status" value="1"/>
</dbReference>
<name>A0A158RF35_HYDTA</name>
<dbReference type="InterPro" id="IPR019734">
    <property type="entry name" value="TPR_rpt"/>
</dbReference>
<dbReference type="STRING" id="6205.A0A158RF35"/>
<dbReference type="GO" id="GO:0004140">
    <property type="term" value="F:dephospho-CoA kinase activity"/>
    <property type="evidence" value="ECO:0007669"/>
    <property type="project" value="InterPro"/>
</dbReference>